<protein>
    <recommendedName>
        <fullName evidence="2 16">Cytochrome b</fullName>
    </recommendedName>
</protein>
<evidence type="ECO:0000256" key="6">
    <source>
        <dbReference type="ARBA" id="ARBA00022692"/>
    </source>
</evidence>
<dbReference type="EMBL" id="KU145405">
    <property type="protein sequence ID" value="ANN44639.1"/>
    <property type="molecule type" value="Genomic_DNA"/>
</dbReference>
<keyword evidence="12 16" id="KW-0496">Mitochondrion</keyword>
<dbReference type="InterPro" id="IPR036150">
    <property type="entry name" value="Cyt_b/b6_C_sf"/>
</dbReference>
<dbReference type="PROSITE" id="PS51002">
    <property type="entry name" value="CYTB_NTER"/>
    <property type="match status" value="1"/>
</dbReference>
<dbReference type="PANTHER" id="PTHR19271">
    <property type="entry name" value="CYTOCHROME B"/>
    <property type="match status" value="1"/>
</dbReference>
<evidence type="ECO:0000256" key="2">
    <source>
        <dbReference type="ARBA" id="ARBA00013531"/>
    </source>
</evidence>
<feature type="transmembrane region" description="Helical" evidence="16">
    <location>
        <begin position="120"/>
        <end position="142"/>
    </location>
</feature>
<evidence type="ECO:0000259" key="17">
    <source>
        <dbReference type="PROSITE" id="PS51002"/>
    </source>
</evidence>
<keyword evidence="5 16" id="KW-0679">Respiratory chain</keyword>
<gene>
    <name evidence="19" type="primary">cob</name>
</gene>
<feature type="domain" description="Cytochrome b/b6 N-terminal region profile" evidence="17">
    <location>
        <begin position="10"/>
        <end position="218"/>
    </location>
</feature>
<keyword evidence="13 16" id="KW-0472">Membrane</keyword>
<keyword evidence="9 16" id="KW-0249">Electron transport</keyword>
<dbReference type="CDD" id="cd00284">
    <property type="entry name" value="Cytochrome_b_N"/>
    <property type="match status" value="1"/>
</dbReference>
<dbReference type="GO" id="GO:0016491">
    <property type="term" value="F:oxidoreductase activity"/>
    <property type="evidence" value="ECO:0007669"/>
    <property type="project" value="UniProtKB-UniRule"/>
</dbReference>
<keyword evidence="7 15" id="KW-0479">Metal-binding</keyword>
<name>A0A1D6Z2E3_9CHLO</name>
<geneLocation type="mitochondrion" evidence="19"/>
<feature type="binding site" description="axial binding residue" evidence="15">
    <location>
        <position position="104"/>
    </location>
    <ligand>
        <name>heme b</name>
        <dbReference type="ChEBI" id="CHEBI:60344"/>
        <label>b566</label>
    </ligand>
    <ligandPart>
        <name>Fe</name>
        <dbReference type="ChEBI" id="CHEBI:18248"/>
    </ligandPart>
</feature>
<feature type="binding site" description="axial binding residue" evidence="15">
    <location>
        <position position="191"/>
    </location>
    <ligand>
        <name>heme b</name>
        <dbReference type="ChEBI" id="CHEBI:60344"/>
        <label>b562</label>
    </ligand>
    <ligandPart>
        <name>Fe</name>
        <dbReference type="ChEBI" id="CHEBI:18248"/>
    </ligandPart>
</feature>
<dbReference type="CDD" id="cd00290">
    <property type="entry name" value="cytochrome_b_C"/>
    <property type="match status" value="1"/>
</dbReference>
<dbReference type="InterPro" id="IPR030689">
    <property type="entry name" value="Cytochrome_b"/>
</dbReference>
<feature type="binding site" description="axial binding residue" evidence="15">
    <location>
        <position position="205"/>
    </location>
    <ligand>
        <name>heme b</name>
        <dbReference type="ChEBI" id="CHEBI:60344"/>
        <label>b566</label>
    </ligand>
    <ligandPart>
        <name>Fe</name>
        <dbReference type="ChEBI" id="CHEBI:18248"/>
    </ligandPart>
</feature>
<feature type="binding site" description="axial binding residue" evidence="15">
    <location>
        <position position="90"/>
    </location>
    <ligand>
        <name>heme b</name>
        <dbReference type="ChEBI" id="CHEBI:60344"/>
        <label>b562</label>
    </ligand>
    <ligandPart>
        <name>Fe</name>
        <dbReference type="ChEBI" id="CHEBI:18248"/>
    </ligandPart>
</feature>
<dbReference type="InterPro" id="IPR016174">
    <property type="entry name" value="Di-haem_cyt_TM"/>
</dbReference>
<keyword evidence="8" id="KW-0999">Mitochondrion inner membrane</keyword>
<evidence type="ECO:0000256" key="11">
    <source>
        <dbReference type="ARBA" id="ARBA00023004"/>
    </source>
</evidence>
<evidence type="ECO:0000256" key="12">
    <source>
        <dbReference type="ARBA" id="ARBA00023128"/>
    </source>
</evidence>
<dbReference type="Pfam" id="PF00033">
    <property type="entry name" value="Cytochrome_B"/>
    <property type="match status" value="1"/>
</dbReference>
<evidence type="ECO:0000313" key="19">
    <source>
        <dbReference type="EMBL" id="ANN44639.1"/>
    </source>
</evidence>
<comment type="similarity">
    <text evidence="16">Belongs to the cytochrome b family.</text>
</comment>
<evidence type="ECO:0000256" key="3">
    <source>
        <dbReference type="ARBA" id="ARBA00022448"/>
    </source>
</evidence>
<comment type="function">
    <text evidence="16">Component of the ubiquinol-cytochrome c reductase complex (complex III or cytochrome b-c1 complex) that is part of the mitochondrial respiratory chain. The b-c1 complex mediates electron transfer from ubiquinol to cytochrome c. Contributes to the generation of a proton gradient across the mitochondrial membrane that is then used for ATP synthesis.</text>
</comment>
<feature type="transmembrane region" description="Helical" evidence="16">
    <location>
        <begin position="187"/>
        <end position="209"/>
    </location>
</feature>
<dbReference type="InterPro" id="IPR048259">
    <property type="entry name" value="Cytochrome_b_N_euk/bac"/>
</dbReference>
<keyword evidence="4 15" id="KW-0349">Heme</keyword>
<evidence type="ECO:0000256" key="4">
    <source>
        <dbReference type="ARBA" id="ARBA00022617"/>
    </source>
</evidence>
<evidence type="ECO:0000256" key="16">
    <source>
        <dbReference type="RuleBase" id="RU362117"/>
    </source>
</evidence>
<evidence type="ECO:0000256" key="10">
    <source>
        <dbReference type="ARBA" id="ARBA00022989"/>
    </source>
</evidence>
<feature type="domain" description="Cytochrome b/b6 C-terminal region profile" evidence="18">
    <location>
        <begin position="219"/>
        <end position="388"/>
    </location>
</feature>
<dbReference type="InterPro" id="IPR005798">
    <property type="entry name" value="Cyt_b/b6_C"/>
</dbReference>
<dbReference type="SUPFAM" id="SSF81342">
    <property type="entry name" value="Transmembrane di-heme cytochromes"/>
    <property type="match status" value="1"/>
</dbReference>
<dbReference type="AlphaFoldDB" id="A0A1D6Z2E3"/>
<dbReference type="Gene3D" id="1.20.810.10">
    <property type="entry name" value="Cytochrome Bc1 Complex, Chain C"/>
    <property type="match status" value="1"/>
</dbReference>
<dbReference type="SUPFAM" id="SSF81648">
    <property type="entry name" value="a domain/subunit of cytochrome bc1 complex (Ubiquinol-cytochrome c reductase)"/>
    <property type="match status" value="1"/>
</dbReference>
<dbReference type="GO" id="GO:0005743">
    <property type="term" value="C:mitochondrial inner membrane"/>
    <property type="evidence" value="ECO:0007669"/>
    <property type="project" value="UniProtKB-SubCell"/>
</dbReference>
<evidence type="ECO:0000259" key="18">
    <source>
        <dbReference type="PROSITE" id="PS51003"/>
    </source>
</evidence>
<evidence type="ECO:0000256" key="13">
    <source>
        <dbReference type="ARBA" id="ARBA00023136"/>
    </source>
</evidence>
<evidence type="ECO:0000256" key="1">
    <source>
        <dbReference type="ARBA" id="ARBA00004448"/>
    </source>
</evidence>
<comment type="subcellular location">
    <subcellularLocation>
        <location evidence="1">Mitochondrion inner membrane</location>
        <topology evidence="1">Multi-pass membrane protein</topology>
    </subcellularLocation>
</comment>
<evidence type="ECO:0000256" key="15">
    <source>
        <dbReference type="PIRSR" id="PIRSR038885-2"/>
    </source>
</evidence>
<proteinExistence type="inferred from homology"/>
<dbReference type="GO" id="GO:0045275">
    <property type="term" value="C:respiratory chain complex III"/>
    <property type="evidence" value="ECO:0007669"/>
    <property type="project" value="InterPro"/>
</dbReference>
<organism evidence="19">
    <name type="scientific">Hariotina sp. MMOGRB0030F</name>
    <dbReference type="NCBI Taxonomy" id="1867922"/>
    <lineage>
        <taxon>Eukaryota</taxon>
        <taxon>Viridiplantae</taxon>
        <taxon>Chlorophyta</taxon>
        <taxon>core chlorophytes</taxon>
        <taxon>Chlorophyceae</taxon>
        <taxon>CS clade</taxon>
        <taxon>Sphaeropleales</taxon>
        <taxon>Scenedesmaceae</taxon>
        <taxon>Hariotina</taxon>
    </lineage>
</organism>
<dbReference type="GO" id="GO:0006122">
    <property type="term" value="P:mitochondrial electron transport, ubiquinol to cytochrome c"/>
    <property type="evidence" value="ECO:0007669"/>
    <property type="project" value="TreeGrafter"/>
</dbReference>
<dbReference type="PIRSF" id="PIRSF038885">
    <property type="entry name" value="COB"/>
    <property type="match status" value="1"/>
</dbReference>
<keyword evidence="3 16" id="KW-0813">Transport</keyword>
<comment type="cofactor">
    <cofactor evidence="16">
        <name>heme b</name>
        <dbReference type="ChEBI" id="CHEBI:60344"/>
    </cofactor>
    <text evidence="16">Binds 2 heme groups non-covalently.</text>
</comment>
<reference evidence="19" key="1">
    <citation type="journal article" date="2016" name="Mitochondrial DNA Part B Resour">
        <title>The complete mitochondrial DNA sequence of the green algae Hariotina sp. F30 (Scenedesmaceae, Sphaeropleales, Chlorophyceae).</title>
        <authorList>
            <person name="He L."/>
            <person name="Lou S."/>
            <person name="Zhang F."/>
            <person name="Yang S."/>
            <person name="Zhang C."/>
            <person name="Lin X."/>
            <person name="Yang L."/>
        </authorList>
    </citation>
    <scope>NUCLEOTIDE SEQUENCE</scope>
    <source>
        <strain evidence="19">F30</strain>
    </source>
</reference>
<comment type="cofactor">
    <cofactor evidence="15">
        <name>heme</name>
        <dbReference type="ChEBI" id="CHEBI:30413"/>
    </cofactor>
    <text evidence="15">Binds 2 heme groups non-covalently.</text>
</comment>
<evidence type="ECO:0000256" key="14">
    <source>
        <dbReference type="PIRSR" id="PIRSR038885-1"/>
    </source>
</evidence>
<keyword evidence="6 16" id="KW-0812">Transmembrane</keyword>
<feature type="transmembrane region" description="Helical" evidence="16">
    <location>
        <begin position="38"/>
        <end position="60"/>
    </location>
</feature>
<evidence type="ECO:0000256" key="8">
    <source>
        <dbReference type="ARBA" id="ARBA00022792"/>
    </source>
</evidence>
<evidence type="ECO:0000256" key="5">
    <source>
        <dbReference type="ARBA" id="ARBA00022660"/>
    </source>
</evidence>
<dbReference type="InterPro" id="IPR005797">
    <property type="entry name" value="Cyt_b/b6_N"/>
</dbReference>
<evidence type="ECO:0000256" key="9">
    <source>
        <dbReference type="ARBA" id="ARBA00022982"/>
    </source>
</evidence>
<sequence length="405" mass="46428">MRTSMKKLRGSLWNQPMLTVVQNHLVSYPTPSNLNSNYNWGVLAGLCLVLQILTGIFLAMHYTAHVDLAFHSVQHLMRDVPNGWLLRYLHANGRSLFFIVVYMHLFRGLYYTSYAQPREFVWLVGVVILLIMILTAFIGYVLPWGQMSLWGRTVITSLASALPVVGTSIVGWLWGGFCVDNPTLNRFYSFHYLFPFLLAALSLIHLAALHQYGSTNPLGINAQSDLIDFYPYFYTKDLVAALRLSMRAAYLVNFEPELLGHPDNNIPANPYSTPAHIVPEWYFLAVYRILRSIPNKLAGVATIGLVFRTLRALPYLHKPNIRGRNFREGHQMVVIRLIRDCCLLTWLGSQPVERPYVVLGQRATFRFFGLIRLLVVIRRLETFMGGAREQTRSLFHFLFFIQKVS</sequence>
<evidence type="ECO:0000256" key="7">
    <source>
        <dbReference type="ARBA" id="ARBA00022723"/>
    </source>
</evidence>
<dbReference type="InterPro" id="IPR027387">
    <property type="entry name" value="Cytb/b6-like_sf"/>
</dbReference>
<accession>A0A1D6Z2E3</accession>
<dbReference type="PROSITE" id="PS51003">
    <property type="entry name" value="CYTB_CTER"/>
    <property type="match status" value="1"/>
</dbReference>
<dbReference type="PANTHER" id="PTHR19271:SF16">
    <property type="entry name" value="CYTOCHROME B"/>
    <property type="match status" value="1"/>
</dbReference>
<dbReference type="InterPro" id="IPR048260">
    <property type="entry name" value="Cytochrome_b_C_euk/bac"/>
</dbReference>
<feature type="transmembrane region" description="Helical" evidence="16">
    <location>
        <begin position="154"/>
        <end position="175"/>
    </location>
</feature>
<keyword evidence="11 15" id="KW-0408">Iron</keyword>
<dbReference type="Pfam" id="PF00032">
    <property type="entry name" value="Cytochrom_B_C"/>
    <property type="match status" value="1"/>
</dbReference>
<dbReference type="GO" id="GO:0008121">
    <property type="term" value="F:quinol-cytochrome-c reductase activity"/>
    <property type="evidence" value="ECO:0007669"/>
    <property type="project" value="InterPro"/>
</dbReference>
<dbReference type="GO" id="GO:0046872">
    <property type="term" value="F:metal ion binding"/>
    <property type="evidence" value="ECO:0007669"/>
    <property type="project" value="UniProtKB-UniRule"/>
</dbReference>
<keyword evidence="10 16" id="KW-1133">Transmembrane helix</keyword>
<feature type="binding site" evidence="14">
    <location>
        <position position="210"/>
    </location>
    <ligand>
        <name>a ubiquinone</name>
        <dbReference type="ChEBI" id="CHEBI:16389"/>
    </ligand>
</feature>